<protein>
    <recommendedName>
        <fullName evidence="3">HEAT repeat domain-containing protein</fullName>
    </recommendedName>
</protein>
<dbReference type="SUPFAM" id="SSF48371">
    <property type="entry name" value="ARM repeat"/>
    <property type="match status" value="2"/>
</dbReference>
<dbReference type="RefSeq" id="WP_307467322.1">
    <property type="nucleotide sequence ID" value="NZ_JAURUR010000011.1"/>
</dbReference>
<dbReference type="Gene3D" id="1.20.120.1550">
    <property type="entry name" value="Protein of unknown function DUF5063"/>
    <property type="match status" value="1"/>
</dbReference>
<reference evidence="1 2" key="1">
    <citation type="submission" date="2023-07" db="EMBL/GenBank/DDBJ databases">
        <title>Genomic Encyclopedia of Type Strains, Phase IV (KMG-IV): sequencing the most valuable type-strain genomes for metagenomic binning, comparative biology and taxonomic classification.</title>
        <authorList>
            <person name="Goeker M."/>
        </authorList>
    </citation>
    <scope>NUCLEOTIDE SEQUENCE [LARGE SCALE GENOMIC DNA]</scope>
    <source>
        <strain evidence="1 2">NIO-1023</strain>
    </source>
</reference>
<dbReference type="Proteomes" id="UP001232163">
    <property type="component" value="Unassembled WGS sequence"/>
</dbReference>
<dbReference type="InterPro" id="IPR038312">
    <property type="entry name" value="DUF5063_sf"/>
</dbReference>
<sequence length="643" mass="70492">MPALADTVQDVLHLILHRDGASLQDLEGALARLLKRTLRLPSRIDWTGEDGPSRYTLFREQIGLHWPELGFYDPRTGRRWTEQVDEIGDGVDDLADIAVDLDRTLHRLQAGDPGALSFLRFTAVTHWGAHVRDLLPHLRALRRHPPSAEVLGELLNAALPEGRLHQEGAERLLTFLNRVPPPLMPRVDETWRQTSRYGGYGEPGPAGWHQGDAEWHWRSNLPGWVDAHPDALLAAPGVVAALAGHADGYARKVAVGLLARMDHPLATAMLLIRAQDWVSAVRAAARNALQARLTEAHAPHWAHHAALIDRLEAGERGDSVIPQAARALLRTPAGLAAVEAALPRADEATRLALLRVVDALPEDHRAVWLGTFSGDPHTQVRRRVARLAAVHQLSPLLSDPDAGVREVALRRLLDASPGTDVPAFLLHALVDPRAGVRALAQFEARQRGVDLDAAYLDATEHALPLPALRGWVAGVRERAIRAAESRVEALVTHPNVRIRAEVLRTLGALAPHRHVGLLEQGVLASGAQARIAAAALRAANLLTGERLDALWARTTTERQQRRLVVLAADLPRFDGAVLLLRWQAQASEALREWIQARVTVLLDGYGVRYYTRPQGAQRKGLEQAARGDGLRPSLSSLLRDLLT</sequence>
<keyword evidence="2" id="KW-1185">Reference proteome</keyword>
<dbReference type="InterPro" id="IPR016024">
    <property type="entry name" value="ARM-type_fold"/>
</dbReference>
<proteinExistence type="predicted"/>
<comment type="caution">
    <text evidence="1">The sequence shown here is derived from an EMBL/GenBank/DDBJ whole genome shotgun (WGS) entry which is preliminary data.</text>
</comment>
<evidence type="ECO:0008006" key="3">
    <source>
        <dbReference type="Google" id="ProtNLM"/>
    </source>
</evidence>
<dbReference type="Gene3D" id="1.25.10.10">
    <property type="entry name" value="Leucine-rich Repeat Variant"/>
    <property type="match status" value="1"/>
</dbReference>
<organism evidence="1 2">
    <name type="scientific">Deinococcus enclensis</name>
    <dbReference type="NCBI Taxonomy" id="1049582"/>
    <lineage>
        <taxon>Bacteria</taxon>
        <taxon>Thermotogati</taxon>
        <taxon>Deinococcota</taxon>
        <taxon>Deinococci</taxon>
        <taxon>Deinococcales</taxon>
        <taxon>Deinococcaceae</taxon>
        <taxon>Deinococcus</taxon>
    </lineage>
</organism>
<name>A0ABT9MFL6_9DEIO</name>
<dbReference type="EMBL" id="JAURUR010000011">
    <property type="protein sequence ID" value="MDP9765377.1"/>
    <property type="molecule type" value="Genomic_DNA"/>
</dbReference>
<gene>
    <name evidence="1" type="ORF">QO006_002828</name>
</gene>
<evidence type="ECO:0000313" key="1">
    <source>
        <dbReference type="EMBL" id="MDP9765377.1"/>
    </source>
</evidence>
<evidence type="ECO:0000313" key="2">
    <source>
        <dbReference type="Proteomes" id="UP001232163"/>
    </source>
</evidence>
<accession>A0ABT9MFL6</accession>
<dbReference type="InterPro" id="IPR011989">
    <property type="entry name" value="ARM-like"/>
</dbReference>